<dbReference type="SUPFAM" id="SSF54106">
    <property type="entry name" value="LysM domain"/>
    <property type="match status" value="1"/>
</dbReference>
<proteinExistence type="predicted"/>
<gene>
    <name evidence="2" type="ORF">ACJ73_09978</name>
</gene>
<dbReference type="VEuPathDB" id="FungiDB:ACJ73_09978"/>
<dbReference type="CDD" id="cd00118">
    <property type="entry name" value="LysM"/>
    <property type="match status" value="1"/>
</dbReference>
<reference evidence="2 3" key="1">
    <citation type="submission" date="2015-08" db="EMBL/GenBank/DDBJ databases">
        <title>Emmonsia species relationships and genome sequence.</title>
        <authorList>
            <person name="Cuomo C.A."/>
            <person name="Schwartz I.S."/>
            <person name="Kenyon C."/>
            <person name="De Hoog G.S."/>
            <person name="Govender N.P."/>
            <person name="Botha A."/>
            <person name="Moreno L."/>
            <person name="De Vries M."/>
            <person name="Munoz J.F."/>
            <person name="Stielow J.B."/>
        </authorList>
    </citation>
    <scope>NUCLEOTIDE SEQUENCE [LARGE SCALE GENOMIC DNA]</scope>
    <source>
        <strain evidence="2 3">EI222</strain>
    </source>
</reference>
<dbReference type="EMBL" id="LGTZ01003193">
    <property type="protein sequence ID" value="OJD10015.1"/>
    <property type="molecule type" value="Genomic_DNA"/>
</dbReference>
<evidence type="ECO:0000313" key="2">
    <source>
        <dbReference type="EMBL" id="OJD10015.1"/>
    </source>
</evidence>
<dbReference type="InterPro" id="IPR018392">
    <property type="entry name" value="LysM"/>
</dbReference>
<dbReference type="OrthoDB" id="4781at2759"/>
<evidence type="ECO:0000259" key="1">
    <source>
        <dbReference type="PROSITE" id="PS51782"/>
    </source>
</evidence>
<feature type="domain" description="LysM" evidence="1">
    <location>
        <begin position="2"/>
        <end position="47"/>
    </location>
</feature>
<sequence length="96" mass="9934">MSTYTVASGDSMWAISVARGISLDALIAANPQVSDPSQIEVGQVLNIPGGDAPADPNPCHLYTSDAADDLICVGIGGGRGLNKQSKQSQRRYSTDA</sequence>
<comment type="caution">
    <text evidence="2">The sequence shown here is derived from an EMBL/GenBank/DDBJ whole genome shotgun (WGS) entry which is preliminary data.</text>
</comment>
<dbReference type="STRING" id="1658174.A0A1J9Q176"/>
<evidence type="ECO:0000313" key="3">
    <source>
        <dbReference type="Proteomes" id="UP000242791"/>
    </source>
</evidence>
<protein>
    <recommendedName>
        <fullName evidence="1">LysM domain-containing protein</fullName>
    </recommendedName>
</protein>
<dbReference type="PROSITE" id="PS51782">
    <property type="entry name" value="LYSM"/>
    <property type="match status" value="1"/>
</dbReference>
<dbReference type="Pfam" id="PF01476">
    <property type="entry name" value="LysM"/>
    <property type="match status" value="1"/>
</dbReference>
<name>A0A1J9Q176_9EURO</name>
<dbReference type="AlphaFoldDB" id="A0A1J9Q176"/>
<dbReference type="InterPro" id="IPR036779">
    <property type="entry name" value="LysM_dom_sf"/>
</dbReference>
<dbReference type="SMART" id="SM00257">
    <property type="entry name" value="LysM"/>
    <property type="match status" value="1"/>
</dbReference>
<organism evidence="2 3">
    <name type="scientific">Blastomyces percursus</name>
    <dbReference type="NCBI Taxonomy" id="1658174"/>
    <lineage>
        <taxon>Eukaryota</taxon>
        <taxon>Fungi</taxon>
        <taxon>Dikarya</taxon>
        <taxon>Ascomycota</taxon>
        <taxon>Pezizomycotina</taxon>
        <taxon>Eurotiomycetes</taxon>
        <taxon>Eurotiomycetidae</taxon>
        <taxon>Onygenales</taxon>
        <taxon>Ajellomycetaceae</taxon>
        <taxon>Blastomyces</taxon>
    </lineage>
</organism>
<keyword evidence="3" id="KW-1185">Reference proteome</keyword>
<dbReference type="Gene3D" id="3.10.350.10">
    <property type="entry name" value="LysM domain"/>
    <property type="match status" value="1"/>
</dbReference>
<accession>A0A1J9Q176</accession>
<feature type="non-terminal residue" evidence="2">
    <location>
        <position position="96"/>
    </location>
</feature>
<dbReference type="Proteomes" id="UP000242791">
    <property type="component" value="Unassembled WGS sequence"/>
</dbReference>